<dbReference type="SUPFAM" id="SSF161098">
    <property type="entry name" value="MetI-like"/>
    <property type="match status" value="1"/>
</dbReference>
<accession>A0A163IBJ5</accession>
<dbReference type="PANTHER" id="PTHR30193:SF37">
    <property type="entry name" value="INNER MEMBRANE ABC TRANSPORTER PERMEASE PROTEIN YCJO"/>
    <property type="match status" value="1"/>
</dbReference>
<feature type="transmembrane region" description="Helical" evidence="7">
    <location>
        <begin position="270"/>
        <end position="294"/>
    </location>
</feature>
<feature type="domain" description="ABC transmembrane type-1" evidence="8">
    <location>
        <begin position="78"/>
        <end position="291"/>
    </location>
</feature>
<gene>
    <name evidence="9" type="ORF">AWU65_08125</name>
</gene>
<dbReference type="STRING" id="59843.A3958_07675"/>
<dbReference type="RefSeq" id="WP_063478024.1">
    <property type="nucleotide sequence ID" value="NZ_CP147845.1"/>
</dbReference>
<dbReference type="PROSITE" id="PS50928">
    <property type="entry name" value="ABC_TM1"/>
    <property type="match status" value="1"/>
</dbReference>
<dbReference type="InterPro" id="IPR035906">
    <property type="entry name" value="MetI-like_sf"/>
</dbReference>
<evidence type="ECO:0000256" key="6">
    <source>
        <dbReference type="ARBA" id="ARBA00023136"/>
    </source>
</evidence>
<dbReference type="GO" id="GO:0005886">
    <property type="term" value="C:plasma membrane"/>
    <property type="evidence" value="ECO:0007669"/>
    <property type="project" value="UniProtKB-SubCell"/>
</dbReference>
<keyword evidence="6 7" id="KW-0472">Membrane</keyword>
<evidence type="ECO:0000313" key="10">
    <source>
        <dbReference type="Proteomes" id="UP000076796"/>
    </source>
</evidence>
<dbReference type="Proteomes" id="UP000076796">
    <property type="component" value="Unassembled WGS sequence"/>
</dbReference>
<evidence type="ECO:0000256" key="1">
    <source>
        <dbReference type="ARBA" id="ARBA00004651"/>
    </source>
</evidence>
<keyword evidence="2 7" id="KW-0813">Transport</keyword>
<feature type="transmembrane region" description="Helical" evidence="7">
    <location>
        <begin position="167"/>
        <end position="190"/>
    </location>
</feature>
<evidence type="ECO:0000256" key="2">
    <source>
        <dbReference type="ARBA" id="ARBA00022448"/>
    </source>
</evidence>
<dbReference type="Pfam" id="PF00528">
    <property type="entry name" value="BPD_transp_1"/>
    <property type="match status" value="1"/>
</dbReference>
<dbReference type="EMBL" id="LWMH01000001">
    <property type="protein sequence ID" value="KZS45881.1"/>
    <property type="molecule type" value="Genomic_DNA"/>
</dbReference>
<evidence type="ECO:0000256" key="4">
    <source>
        <dbReference type="ARBA" id="ARBA00022692"/>
    </source>
</evidence>
<comment type="subcellular location">
    <subcellularLocation>
        <location evidence="1 7">Cell membrane</location>
        <topology evidence="1 7">Multi-pass membrane protein</topology>
    </subcellularLocation>
</comment>
<keyword evidence="10" id="KW-1185">Reference proteome</keyword>
<dbReference type="Gene3D" id="1.10.3720.10">
    <property type="entry name" value="MetI-like"/>
    <property type="match status" value="1"/>
</dbReference>
<dbReference type="GeneID" id="97552725"/>
<dbReference type="InterPro" id="IPR051393">
    <property type="entry name" value="ABC_transporter_permease"/>
</dbReference>
<keyword evidence="3" id="KW-1003">Cell membrane</keyword>
<name>A0A163IBJ5_9BACL</name>
<evidence type="ECO:0000256" key="5">
    <source>
        <dbReference type="ARBA" id="ARBA00022989"/>
    </source>
</evidence>
<evidence type="ECO:0000256" key="7">
    <source>
        <dbReference type="RuleBase" id="RU363032"/>
    </source>
</evidence>
<keyword evidence="5 7" id="KW-1133">Transmembrane helix</keyword>
<comment type="caution">
    <text evidence="9">The sequence shown here is derived from an EMBL/GenBank/DDBJ whole genome shotgun (WGS) entry which is preliminary data.</text>
</comment>
<proteinExistence type="inferred from homology"/>
<protein>
    <submittedName>
        <fullName evidence="9">Sugar ABC transporter permease</fullName>
    </submittedName>
</protein>
<comment type="similarity">
    <text evidence="7">Belongs to the binding-protein-dependent transport system permease family.</text>
</comment>
<dbReference type="GO" id="GO:0055085">
    <property type="term" value="P:transmembrane transport"/>
    <property type="evidence" value="ECO:0007669"/>
    <property type="project" value="InterPro"/>
</dbReference>
<dbReference type="SUPFAM" id="SSF160964">
    <property type="entry name" value="MalF N-terminal region-like"/>
    <property type="match status" value="1"/>
</dbReference>
<keyword evidence="4 7" id="KW-0812">Transmembrane</keyword>
<dbReference type="CDD" id="cd06261">
    <property type="entry name" value="TM_PBP2"/>
    <property type="match status" value="1"/>
</dbReference>
<organism evidence="9 10">
    <name type="scientific">Paenibacillus glucanolyticus</name>
    <dbReference type="NCBI Taxonomy" id="59843"/>
    <lineage>
        <taxon>Bacteria</taxon>
        <taxon>Bacillati</taxon>
        <taxon>Bacillota</taxon>
        <taxon>Bacilli</taxon>
        <taxon>Bacillales</taxon>
        <taxon>Paenibacillaceae</taxon>
        <taxon>Paenibacillus</taxon>
    </lineage>
</organism>
<dbReference type="InterPro" id="IPR000515">
    <property type="entry name" value="MetI-like"/>
</dbReference>
<feature type="transmembrane region" description="Helical" evidence="7">
    <location>
        <begin position="211"/>
        <end position="235"/>
    </location>
</feature>
<feature type="transmembrane region" description="Helical" evidence="7">
    <location>
        <begin position="82"/>
        <end position="104"/>
    </location>
</feature>
<sequence length="301" mass="33839">MTLQNFIKRFNHYKYPYMFIAPALVLLLTFSIIPIIIALVISFTDIDLAGLANYSNIEGVGFDNFINVFKDPVFLKSMFNTMFYVIIGVPLVVMLAMGAALLLNYGTGLLFKTFRVVYYMPSITNIVAVAVVWGYLYNSHYGLFNHILSWFGVPAQQWLTDPALAKLSLILLAVWKSIGLNMIIFLAALQGIPRSYYEAAEIDGASKWKKLLYITVPLLSFATFFVTITTLIGWIQFFEEPLVMTKGGPLNSTMSMALFIYNNGFQLSNFGYAAAGSFVLFIIIIAVTVLQFAVKRKDVEY</sequence>
<evidence type="ECO:0000259" key="8">
    <source>
        <dbReference type="PROSITE" id="PS50928"/>
    </source>
</evidence>
<dbReference type="PANTHER" id="PTHR30193">
    <property type="entry name" value="ABC TRANSPORTER PERMEASE PROTEIN"/>
    <property type="match status" value="1"/>
</dbReference>
<dbReference type="AlphaFoldDB" id="A0A163IBJ5"/>
<evidence type="ECO:0000313" key="9">
    <source>
        <dbReference type="EMBL" id="KZS45881.1"/>
    </source>
</evidence>
<feature type="transmembrane region" description="Helical" evidence="7">
    <location>
        <begin position="116"/>
        <end position="136"/>
    </location>
</feature>
<evidence type="ECO:0000256" key="3">
    <source>
        <dbReference type="ARBA" id="ARBA00022475"/>
    </source>
</evidence>
<feature type="transmembrane region" description="Helical" evidence="7">
    <location>
        <begin position="20"/>
        <end position="43"/>
    </location>
</feature>
<reference evidence="9" key="1">
    <citation type="journal article" date="2016" name="Genome Announc.">
        <title>Draft genomes of two strains of Paenibacillus glucanolyticus with capability to degrade lignocellulose.</title>
        <authorList>
            <person name="Mathews S.L."/>
            <person name="Pawlak J."/>
            <person name="Grunden A.M."/>
        </authorList>
    </citation>
    <scope>NUCLEOTIDE SEQUENCE [LARGE SCALE GENOMIC DNA]</scope>
    <source>
        <strain evidence="9">SLM1</strain>
    </source>
</reference>